<keyword evidence="11" id="KW-1185">Reference proteome</keyword>
<feature type="binding site" evidence="6">
    <location>
        <position position="26"/>
    </location>
    <ligand>
        <name>Na(+)</name>
        <dbReference type="ChEBI" id="CHEBI:29101"/>
        <label>1</label>
    </ligand>
</feature>
<feature type="disulfide bond" evidence="7">
    <location>
        <begin position="101"/>
        <end position="112"/>
    </location>
</feature>
<keyword evidence="5 9" id="KW-0472">Membrane</keyword>
<dbReference type="Pfam" id="PF00209">
    <property type="entry name" value="SNF"/>
    <property type="match status" value="1"/>
</dbReference>
<keyword evidence="4 9" id="KW-1133">Transmembrane helix</keyword>
<evidence type="ECO:0000313" key="11">
    <source>
        <dbReference type="Proteomes" id="UP000762676"/>
    </source>
</evidence>
<dbReference type="PANTHER" id="PTHR11616:SF240">
    <property type="entry name" value="BLOATED TUBULES, ISOFORM B-RELATED"/>
    <property type="match status" value="1"/>
</dbReference>
<feature type="binding site" evidence="6">
    <location>
        <position position="33"/>
    </location>
    <ligand>
        <name>Na(+)</name>
        <dbReference type="ChEBI" id="CHEBI:29101"/>
        <label>1</label>
    </ligand>
</feature>
<gene>
    <name evidence="10" type="ORF">ElyMa_000410600</name>
</gene>
<keyword evidence="2 8" id="KW-0813">Transport</keyword>
<keyword evidence="6" id="KW-0915">Sodium</keyword>
<feature type="transmembrane region" description="Helical" evidence="9">
    <location>
        <begin position="214"/>
        <end position="233"/>
    </location>
</feature>
<evidence type="ECO:0000256" key="1">
    <source>
        <dbReference type="ARBA" id="ARBA00004141"/>
    </source>
</evidence>
<evidence type="ECO:0000256" key="3">
    <source>
        <dbReference type="ARBA" id="ARBA00022692"/>
    </source>
</evidence>
<dbReference type="PRINTS" id="PR00176">
    <property type="entry name" value="NANEUSMPORT"/>
</dbReference>
<sequence>MFFSEDENKERGNWSGRLDFVLSMLGYAVGLGNIWRFPYLCYRNGGGAFLFPYLIMLFLVGIPLFYLEVSLGQFCSKGAAKCWDFAPMLKDCSYNWPLVNCENGTSFSNGTCYEGGERIGIWNRTVLENETDIKLISPSEEYWTNNVLKLSSGLDHMGDLRWHLSISLVVAWIVTFLCLLKGIKTTGKVVYFTALFPYVVLVILFFRGVTLGEVVAVVVVVVVVVVAVQQHCLNHH</sequence>
<evidence type="ECO:0000256" key="2">
    <source>
        <dbReference type="ARBA" id="ARBA00022448"/>
    </source>
</evidence>
<dbReference type="InterPro" id="IPR037272">
    <property type="entry name" value="SNS_sf"/>
</dbReference>
<evidence type="ECO:0000256" key="5">
    <source>
        <dbReference type="ARBA" id="ARBA00023136"/>
    </source>
</evidence>
<dbReference type="Proteomes" id="UP000762676">
    <property type="component" value="Unassembled WGS sequence"/>
</dbReference>
<evidence type="ECO:0000313" key="10">
    <source>
        <dbReference type="EMBL" id="GFR73665.1"/>
    </source>
</evidence>
<dbReference type="GO" id="GO:0005886">
    <property type="term" value="C:plasma membrane"/>
    <property type="evidence" value="ECO:0007669"/>
    <property type="project" value="TreeGrafter"/>
</dbReference>
<keyword evidence="7" id="KW-1015">Disulfide bond</keyword>
<comment type="subcellular location">
    <subcellularLocation>
        <location evidence="1">Membrane</location>
        <topology evidence="1">Multi-pass membrane protein</topology>
    </subcellularLocation>
</comment>
<dbReference type="SUPFAM" id="SSF161070">
    <property type="entry name" value="SNF-like"/>
    <property type="match status" value="1"/>
</dbReference>
<dbReference type="AlphaFoldDB" id="A0AAV4FLD7"/>
<dbReference type="PANTHER" id="PTHR11616">
    <property type="entry name" value="SODIUM/CHLORIDE DEPENDENT TRANSPORTER"/>
    <property type="match status" value="1"/>
</dbReference>
<name>A0AAV4FLD7_9GAST</name>
<dbReference type="GO" id="GO:0046872">
    <property type="term" value="F:metal ion binding"/>
    <property type="evidence" value="ECO:0007669"/>
    <property type="project" value="UniProtKB-KW"/>
</dbReference>
<reference evidence="10 11" key="1">
    <citation type="journal article" date="2021" name="Elife">
        <title>Chloroplast acquisition without the gene transfer in kleptoplastic sea slugs, Plakobranchus ocellatus.</title>
        <authorList>
            <person name="Maeda T."/>
            <person name="Takahashi S."/>
            <person name="Yoshida T."/>
            <person name="Shimamura S."/>
            <person name="Takaki Y."/>
            <person name="Nagai Y."/>
            <person name="Toyoda A."/>
            <person name="Suzuki Y."/>
            <person name="Arimoto A."/>
            <person name="Ishii H."/>
            <person name="Satoh N."/>
            <person name="Nishiyama T."/>
            <person name="Hasebe M."/>
            <person name="Maruyama T."/>
            <person name="Minagawa J."/>
            <person name="Obokata J."/>
            <person name="Shigenobu S."/>
        </authorList>
    </citation>
    <scope>NUCLEOTIDE SEQUENCE [LARGE SCALE GENOMIC DNA]</scope>
</reference>
<feature type="transmembrane region" description="Helical" evidence="9">
    <location>
        <begin position="160"/>
        <end position="180"/>
    </location>
</feature>
<dbReference type="EMBL" id="BMAT01000808">
    <property type="protein sequence ID" value="GFR73665.1"/>
    <property type="molecule type" value="Genomic_DNA"/>
</dbReference>
<comment type="caution">
    <text evidence="10">The sequence shown here is derived from an EMBL/GenBank/DDBJ whole genome shotgun (WGS) entry which is preliminary data.</text>
</comment>
<dbReference type="GO" id="GO:0015375">
    <property type="term" value="F:glycine:sodium symporter activity"/>
    <property type="evidence" value="ECO:0007669"/>
    <property type="project" value="TreeGrafter"/>
</dbReference>
<evidence type="ECO:0000256" key="6">
    <source>
        <dbReference type="PIRSR" id="PIRSR600175-1"/>
    </source>
</evidence>
<organism evidence="10 11">
    <name type="scientific">Elysia marginata</name>
    <dbReference type="NCBI Taxonomy" id="1093978"/>
    <lineage>
        <taxon>Eukaryota</taxon>
        <taxon>Metazoa</taxon>
        <taxon>Spiralia</taxon>
        <taxon>Lophotrochozoa</taxon>
        <taxon>Mollusca</taxon>
        <taxon>Gastropoda</taxon>
        <taxon>Heterobranchia</taxon>
        <taxon>Euthyneura</taxon>
        <taxon>Panpulmonata</taxon>
        <taxon>Sacoglossa</taxon>
        <taxon>Placobranchoidea</taxon>
        <taxon>Plakobranchidae</taxon>
        <taxon>Elysia</taxon>
    </lineage>
</organism>
<feature type="transmembrane region" description="Helical" evidence="9">
    <location>
        <begin position="49"/>
        <end position="67"/>
    </location>
</feature>
<feature type="transmembrane region" description="Helical" evidence="9">
    <location>
        <begin position="20"/>
        <end position="37"/>
    </location>
</feature>
<dbReference type="PROSITE" id="PS00610">
    <property type="entry name" value="NA_NEUROTRAN_SYMP_1"/>
    <property type="match status" value="1"/>
</dbReference>
<evidence type="ECO:0000256" key="7">
    <source>
        <dbReference type="PIRSR" id="PIRSR600175-2"/>
    </source>
</evidence>
<evidence type="ECO:0000256" key="8">
    <source>
        <dbReference type="RuleBase" id="RU003732"/>
    </source>
</evidence>
<evidence type="ECO:0000256" key="9">
    <source>
        <dbReference type="SAM" id="Phobius"/>
    </source>
</evidence>
<feature type="transmembrane region" description="Helical" evidence="9">
    <location>
        <begin position="189"/>
        <end position="208"/>
    </location>
</feature>
<comment type="similarity">
    <text evidence="8">Belongs to the sodium:neurotransmitter symporter (SNF) (TC 2.A.22) family.</text>
</comment>
<keyword evidence="6" id="KW-0479">Metal-binding</keyword>
<keyword evidence="3 8" id="KW-0812">Transmembrane</keyword>
<evidence type="ECO:0000256" key="4">
    <source>
        <dbReference type="ARBA" id="ARBA00022989"/>
    </source>
</evidence>
<accession>A0AAV4FLD7</accession>
<proteinExistence type="inferred from homology"/>
<feature type="binding site" evidence="6">
    <location>
        <position position="28"/>
    </location>
    <ligand>
        <name>Na(+)</name>
        <dbReference type="ChEBI" id="CHEBI:29101"/>
        <label>1</label>
    </ligand>
</feature>
<protein>
    <recommendedName>
        <fullName evidence="8">Transporter</fullName>
    </recommendedName>
</protein>
<dbReference type="PROSITE" id="PS50267">
    <property type="entry name" value="NA_NEUROTRAN_SYMP_3"/>
    <property type="match status" value="1"/>
</dbReference>
<dbReference type="InterPro" id="IPR000175">
    <property type="entry name" value="Na/ntran_symport"/>
</dbReference>
<keyword evidence="8" id="KW-0769">Symport</keyword>
<feature type="binding site" evidence="6">
    <location>
        <position position="29"/>
    </location>
    <ligand>
        <name>Na(+)</name>
        <dbReference type="ChEBI" id="CHEBI:29101"/>
        <label>1</label>
    </ligand>
</feature>